<dbReference type="AlphaFoldDB" id="A0A848L2B2"/>
<dbReference type="Proteomes" id="UP000550729">
    <property type="component" value="Unassembled WGS sequence"/>
</dbReference>
<accession>A0A848L2B2</accession>
<dbReference type="PANTHER" id="PTHR43433:SF5">
    <property type="entry name" value="AB HYDROLASE-1 DOMAIN-CONTAINING PROTEIN"/>
    <property type="match status" value="1"/>
</dbReference>
<organism evidence="2 3">
    <name type="scientific">Gordonia asplenii</name>
    <dbReference type="NCBI Taxonomy" id="2725283"/>
    <lineage>
        <taxon>Bacteria</taxon>
        <taxon>Bacillati</taxon>
        <taxon>Actinomycetota</taxon>
        <taxon>Actinomycetes</taxon>
        <taxon>Mycobacteriales</taxon>
        <taxon>Gordoniaceae</taxon>
        <taxon>Gordonia</taxon>
    </lineage>
</organism>
<dbReference type="GO" id="GO:0004806">
    <property type="term" value="F:triacylglycerol lipase activity"/>
    <property type="evidence" value="ECO:0007669"/>
    <property type="project" value="TreeGrafter"/>
</dbReference>
<dbReference type="SUPFAM" id="SSF53474">
    <property type="entry name" value="alpha/beta-Hydrolases"/>
    <property type="match status" value="1"/>
</dbReference>
<dbReference type="Gene3D" id="3.40.50.1820">
    <property type="entry name" value="alpha/beta hydrolase"/>
    <property type="match status" value="1"/>
</dbReference>
<evidence type="ECO:0000259" key="1">
    <source>
        <dbReference type="Pfam" id="PF00561"/>
    </source>
</evidence>
<evidence type="ECO:0000313" key="3">
    <source>
        <dbReference type="Proteomes" id="UP000550729"/>
    </source>
</evidence>
<keyword evidence="2" id="KW-0378">Hydrolase</keyword>
<dbReference type="InterPro" id="IPR000073">
    <property type="entry name" value="AB_hydrolase_1"/>
</dbReference>
<dbReference type="InterPro" id="IPR029058">
    <property type="entry name" value="AB_hydrolase_fold"/>
</dbReference>
<evidence type="ECO:0000313" key="2">
    <source>
        <dbReference type="EMBL" id="NMO03225.1"/>
    </source>
</evidence>
<reference evidence="2 3" key="1">
    <citation type="submission" date="2020-04" db="EMBL/GenBank/DDBJ databases">
        <title>Gordonia sp. nov. TBRC 11910.</title>
        <authorList>
            <person name="Suriyachadkun C."/>
        </authorList>
    </citation>
    <scope>NUCLEOTIDE SEQUENCE [LARGE SCALE GENOMIC DNA]</scope>
    <source>
        <strain evidence="2 3">TBRC 11910</strain>
    </source>
</reference>
<gene>
    <name evidence="2" type="ORF">HH308_18585</name>
</gene>
<dbReference type="RefSeq" id="WP_170195734.1">
    <property type="nucleotide sequence ID" value="NZ_JABBNB010000021.1"/>
</dbReference>
<proteinExistence type="predicted"/>
<comment type="caution">
    <text evidence="2">The sequence shown here is derived from an EMBL/GenBank/DDBJ whole genome shotgun (WGS) entry which is preliminary data.</text>
</comment>
<dbReference type="Pfam" id="PF00561">
    <property type="entry name" value="Abhydrolase_1"/>
    <property type="match status" value="1"/>
</dbReference>
<dbReference type="EMBL" id="JABBNB010000021">
    <property type="protein sequence ID" value="NMO03225.1"/>
    <property type="molecule type" value="Genomic_DNA"/>
</dbReference>
<dbReference type="InterPro" id="IPR050471">
    <property type="entry name" value="AB_hydrolase"/>
</dbReference>
<protein>
    <submittedName>
        <fullName evidence="2">Alpha/beta hydrolase</fullName>
    </submittedName>
</protein>
<dbReference type="GO" id="GO:0046503">
    <property type="term" value="P:glycerolipid catabolic process"/>
    <property type="evidence" value="ECO:0007669"/>
    <property type="project" value="TreeGrafter"/>
</dbReference>
<sequence>MPTFLESLSDVTVSALQPVSPLLVRLWAYPAFSVPLALGVDAGIRTQRCGGRLLGARTHQQAGPQVAWHEGGSGPAVLLLNGFTADGDTWPQAWVTELERTHRVIRVDNRGTGESGSSPRPYRLADMADDAYDVVRACGEESVVVFGLSMGGMIAQELAVRHPEVVKRLVLAASIPPVPAWVASEYGVGLAAKITMGRRRRDPAAEPAAEVGRALMAFAAPGFTVSEDELRRLGTQVLSNPTTPVAAISQARAINGWWNPSRLASITAPTTVVHGLADRVVPIANARRLAQYIPDVELVEVAGCGHMVPWEAPEVLLHAIAGEA</sequence>
<name>A0A848L2B2_9ACTN</name>
<dbReference type="PRINTS" id="PR00111">
    <property type="entry name" value="ABHYDROLASE"/>
</dbReference>
<dbReference type="PANTHER" id="PTHR43433">
    <property type="entry name" value="HYDROLASE, ALPHA/BETA FOLD FAMILY PROTEIN"/>
    <property type="match status" value="1"/>
</dbReference>
<keyword evidence="3" id="KW-1185">Reference proteome</keyword>
<feature type="domain" description="AB hydrolase-1" evidence="1">
    <location>
        <begin position="75"/>
        <end position="313"/>
    </location>
</feature>